<keyword evidence="2" id="KW-1185">Reference proteome</keyword>
<name>A0ABR3XCU9_9PEZI</name>
<sequence>MLDYEMAVLEPSPCVLSPSPNSNRETKATISIIAMTGWREGRNCMKVVMPRTHYTLRAPRSFSSHSVSATPIMGCLDTPSVTDCEEVYSHYRMGLCCSNAKIACRERVAETKSPSTLARRRTMCSGGFGISGKLGPSANLRSLDLLLARSSPVSPPLCSLSLASHQYRRN</sequence>
<gene>
    <name evidence="1" type="ORF">VTK73DRAFT_946</name>
</gene>
<comment type="caution">
    <text evidence="1">The sequence shown here is derived from an EMBL/GenBank/DDBJ whole genome shotgun (WGS) entry which is preliminary data.</text>
</comment>
<evidence type="ECO:0000313" key="1">
    <source>
        <dbReference type="EMBL" id="KAL1873448.1"/>
    </source>
</evidence>
<dbReference type="Proteomes" id="UP001586593">
    <property type="component" value="Unassembled WGS sequence"/>
</dbReference>
<reference evidence="1 2" key="1">
    <citation type="journal article" date="2024" name="Commun. Biol.">
        <title>Comparative genomic analysis of thermophilic fungi reveals convergent evolutionary adaptations and gene losses.</title>
        <authorList>
            <person name="Steindorff A.S."/>
            <person name="Aguilar-Pontes M.V."/>
            <person name="Robinson A.J."/>
            <person name="Andreopoulos B."/>
            <person name="LaButti K."/>
            <person name="Kuo A."/>
            <person name="Mondo S."/>
            <person name="Riley R."/>
            <person name="Otillar R."/>
            <person name="Haridas S."/>
            <person name="Lipzen A."/>
            <person name="Grimwood J."/>
            <person name="Schmutz J."/>
            <person name="Clum A."/>
            <person name="Reid I.D."/>
            <person name="Moisan M.C."/>
            <person name="Butler G."/>
            <person name="Nguyen T.T.M."/>
            <person name="Dewar K."/>
            <person name="Conant G."/>
            <person name="Drula E."/>
            <person name="Henrissat B."/>
            <person name="Hansel C."/>
            <person name="Singer S."/>
            <person name="Hutchinson M.I."/>
            <person name="de Vries R.P."/>
            <person name="Natvig D.O."/>
            <person name="Powell A.J."/>
            <person name="Tsang A."/>
            <person name="Grigoriev I.V."/>
        </authorList>
    </citation>
    <scope>NUCLEOTIDE SEQUENCE [LARGE SCALE GENOMIC DNA]</scope>
    <source>
        <strain evidence="1 2">ATCC 24622</strain>
    </source>
</reference>
<organism evidence="1 2">
    <name type="scientific">Phialemonium thermophilum</name>
    <dbReference type="NCBI Taxonomy" id="223376"/>
    <lineage>
        <taxon>Eukaryota</taxon>
        <taxon>Fungi</taxon>
        <taxon>Dikarya</taxon>
        <taxon>Ascomycota</taxon>
        <taxon>Pezizomycotina</taxon>
        <taxon>Sordariomycetes</taxon>
        <taxon>Sordariomycetidae</taxon>
        <taxon>Cephalothecales</taxon>
        <taxon>Cephalothecaceae</taxon>
        <taxon>Phialemonium</taxon>
    </lineage>
</organism>
<dbReference type="EMBL" id="JAZHXJ010000121">
    <property type="protein sequence ID" value="KAL1873448.1"/>
    <property type="molecule type" value="Genomic_DNA"/>
</dbReference>
<proteinExistence type="predicted"/>
<evidence type="ECO:0000313" key="2">
    <source>
        <dbReference type="Proteomes" id="UP001586593"/>
    </source>
</evidence>
<protein>
    <submittedName>
        <fullName evidence="1">Uncharacterized protein</fullName>
    </submittedName>
</protein>
<accession>A0ABR3XCU9</accession>